<organism evidence="2 3">
    <name type="scientific">Aggregatibacter actinomycetemcomitans</name>
    <name type="common">Actinobacillus actinomycetemcomitans</name>
    <name type="synonym">Haemophilus actinomycetemcomitans</name>
    <dbReference type="NCBI Taxonomy" id="714"/>
    <lineage>
        <taxon>Bacteria</taxon>
        <taxon>Pseudomonadati</taxon>
        <taxon>Pseudomonadota</taxon>
        <taxon>Gammaproteobacteria</taxon>
        <taxon>Pasteurellales</taxon>
        <taxon>Pasteurellaceae</taxon>
        <taxon>Aggregatibacter</taxon>
    </lineage>
</organism>
<dbReference type="EMBL" id="VSED01000083">
    <property type="protein sequence ID" value="TYA37963.1"/>
    <property type="molecule type" value="Genomic_DNA"/>
</dbReference>
<accession>A0AB74N125</accession>
<proteinExistence type="predicted"/>
<protein>
    <submittedName>
        <fullName evidence="2">Uncharacterized protein</fullName>
    </submittedName>
</protein>
<keyword evidence="1" id="KW-1133">Transmembrane helix</keyword>
<name>A0AB74N125_AGGAC</name>
<sequence length="60" mass="6665">MKKDFLQVLLIFKAQFIKAVAFVAFALNRHARFMFGKGIGRFGGTVVGSACDYRPVRVAV</sequence>
<dbReference type="AlphaFoldDB" id="A0AB74N125"/>
<keyword evidence="1" id="KW-0472">Membrane</keyword>
<evidence type="ECO:0000313" key="3">
    <source>
        <dbReference type="Proteomes" id="UP000323012"/>
    </source>
</evidence>
<evidence type="ECO:0000256" key="1">
    <source>
        <dbReference type="SAM" id="Phobius"/>
    </source>
</evidence>
<evidence type="ECO:0000313" key="2">
    <source>
        <dbReference type="EMBL" id="TYA37963.1"/>
    </source>
</evidence>
<gene>
    <name evidence="2" type="ORF">FXB79_11380</name>
</gene>
<dbReference type="Proteomes" id="UP000323012">
    <property type="component" value="Unassembled WGS sequence"/>
</dbReference>
<reference evidence="2 3" key="1">
    <citation type="submission" date="2019-08" db="EMBL/GenBank/DDBJ databases">
        <title>Whole genome sequencing of Aggregatibacter actinomycetemcomitans cultured from blood stream infections in Denmark reveals a novel phylogenetic lineage expressing serotype a membrane O polysaccharide.</title>
        <authorList>
            <person name="Nedergaard S."/>
            <person name="Kobel C.M."/>
            <person name="Nielsen M.B."/>
            <person name="Moeller R.T."/>
            <person name="Jensen A.B."/>
            <person name="Noerskov-Lauritsen N."/>
        </authorList>
    </citation>
    <scope>NUCLEOTIDE SEQUENCE [LARGE SCALE GENOMIC DNA]</scope>
    <source>
        <strain evidence="2 3">PN_563</strain>
    </source>
</reference>
<comment type="caution">
    <text evidence="2">The sequence shown here is derived from an EMBL/GenBank/DDBJ whole genome shotgun (WGS) entry which is preliminary data.</text>
</comment>
<feature type="transmembrane region" description="Helical" evidence="1">
    <location>
        <begin position="6"/>
        <end position="27"/>
    </location>
</feature>
<keyword evidence="1" id="KW-0812">Transmembrane</keyword>